<feature type="compositionally biased region" description="Low complexity" evidence="1">
    <location>
        <begin position="229"/>
        <end position="239"/>
    </location>
</feature>
<dbReference type="RefSeq" id="XP_037140523.1">
    <property type="nucleotide sequence ID" value="XM_037284627.1"/>
</dbReference>
<keyword evidence="3" id="KW-1185">Reference proteome</keyword>
<proteinExistence type="predicted"/>
<dbReference type="Proteomes" id="UP000515788">
    <property type="component" value="Chromosome 6"/>
</dbReference>
<dbReference type="EMBL" id="CP059251">
    <property type="protein sequence ID" value="QLL33849.1"/>
    <property type="molecule type" value="Genomic_DNA"/>
</dbReference>
<dbReference type="AlphaFoldDB" id="A0A7G3ZK13"/>
<protein>
    <submittedName>
        <fullName evidence="2">Uncharacterized protein</fullName>
    </submittedName>
</protein>
<evidence type="ECO:0000313" key="2">
    <source>
        <dbReference type="EMBL" id="QLL33849.1"/>
    </source>
</evidence>
<accession>A0A7G3ZK13</accession>
<feature type="compositionally biased region" description="Basic residues" evidence="1">
    <location>
        <begin position="281"/>
        <end position="292"/>
    </location>
</feature>
<dbReference type="KEGG" id="tgb:HG536_0F01740"/>
<dbReference type="GeneID" id="59327064"/>
<dbReference type="OrthoDB" id="4070108at2759"/>
<feature type="region of interest" description="Disordered" evidence="1">
    <location>
        <begin position="281"/>
        <end position="302"/>
    </location>
</feature>
<evidence type="ECO:0000256" key="1">
    <source>
        <dbReference type="SAM" id="MobiDB-lite"/>
    </source>
</evidence>
<organism evidence="2 3">
    <name type="scientific">Torulaspora globosa</name>
    <dbReference type="NCBI Taxonomy" id="48254"/>
    <lineage>
        <taxon>Eukaryota</taxon>
        <taxon>Fungi</taxon>
        <taxon>Dikarya</taxon>
        <taxon>Ascomycota</taxon>
        <taxon>Saccharomycotina</taxon>
        <taxon>Saccharomycetes</taxon>
        <taxon>Saccharomycetales</taxon>
        <taxon>Saccharomycetaceae</taxon>
        <taxon>Torulaspora</taxon>
    </lineage>
</organism>
<reference evidence="2 3" key="1">
    <citation type="submission" date="2020-06" db="EMBL/GenBank/DDBJ databases">
        <title>The yeast mating-type switching endonuclease HO is a domesticated member of an unorthodox homing genetic element family.</title>
        <authorList>
            <person name="Coughlan A.Y."/>
            <person name="Lombardi L."/>
            <person name="Braun-Galleani S."/>
            <person name="Martos A.R."/>
            <person name="Galeote V."/>
            <person name="Bigey F."/>
            <person name="Dequin S."/>
            <person name="Byrne K.P."/>
            <person name="Wolfe K.H."/>
        </authorList>
    </citation>
    <scope>NUCLEOTIDE SEQUENCE [LARGE SCALE GENOMIC DNA]</scope>
    <source>
        <strain evidence="2 3">CBS764</strain>
    </source>
</reference>
<gene>
    <name evidence="2" type="ORF">HG536_0F01740</name>
</gene>
<evidence type="ECO:0000313" key="3">
    <source>
        <dbReference type="Proteomes" id="UP000515788"/>
    </source>
</evidence>
<name>A0A7G3ZK13_9SACH</name>
<sequence length="302" mass="35322">MTKSDQEVIYLYARDDHPKVKLTREQEFTGVQDLVEYFHSIQDTFYVEFETSETITENLKLRCISYGGDEFDGSVPFYILEYDEILDSFYVWKSEGQWQLNKLISTLYTDHSIKGSHKFVERVKESSFFEKHPRKELINCVLDKLNVDWSQIDIDQFWIQLDSIVKLDEDAEQNELSFKSLVSMAVLKTRVVENKAHLERAVKQYHKCMRSKDKDVRNQESPEVKADLSPTSSASPSPTYALDNEGEQDDQIVTNFNRHFKLMAEDYETFDLKSWAAFPQRTKKGKSTRKSQPKNCISKVKS</sequence>
<feature type="region of interest" description="Disordered" evidence="1">
    <location>
        <begin position="209"/>
        <end position="246"/>
    </location>
</feature>
<feature type="compositionally biased region" description="Basic and acidic residues" evidence="1">
    <location>
        <begin position="210"/>
        <end position="226"/>
    </location>
</feature>